<dbReference type="Pfam" id="PF13079">
    <property type="entry name" value="DUF3916"/>
    <property type="match status" value="1"/>
</dbReference>
<comment type="caution">
    <text evidence="1">The sequence shown here is derived from an EMBL/GenBank/DDBJ whole genome shotgun (WGS) entry which is preliminary data.</text>
</comment>
<dbReference type="EMBL" id="VUAZ01000093">
    <property type="protein sequence ID" value="MPR03437.1"/>
    <property type="molecule type" value="Genomic_DNA"/>
</dbReference>
<sequence length="210" mass="24403">MRRLSLTDKKLRNIPRHLRALSRWADSFEGYFYEELPPKPDYVNERIPVIENLVEGKQTTPEILAHCAQQLINVSGHLLAARPEQAPDCWVVACVMVPDMFSSRVCVYTDKARHLGHTQPFNYDHFRQTRITGRSLAHEWNLTLPPGLHEVGFHFTHEDEDGDIFESEHWYFGEVTVTDQDPGGERWKYQTFKSFQAQNPHLFGAFAPLR</sequence>
<evidence type="ECO:0000313" key="1">
    <source>
        <dbReference type="EMBL" id="MPR03437.1"/>
    </source>
</evidence>
<dbReference type="Proteomes" id="UP000326112">
    <property type="component" value="Unassembled WGS sequence"/>
</dbReference>
<protein>
    <submittedName>
        <fullName evidence="1">DUF3916 domain-containing protein</fullName>
    </submittedName>
</protein>
<gene>
    <name evidence="1" type="ORF">F0169_15970</name>
</gene>
<keyword evidence="2" id="KW-1185">Reference proteome</keyword>
<dbReference type="RefSeq" id="WP_152747041.1">
    <property type="nucleotide sequence ID" value="NZ_VUAZ01000093.1"/>
</dbReference>
<dbReference type="InterPro" id="IPR025075">
    <property type="entry name" value="DUF3916"/>
</dbReference>
<evidence type="ECO:0000313" key="2">
    <source>
        <dbReference type="Proteomes" id="UP000326112"/>
    </source>
</evidence>
<reference evidence="1 2" key="1">
    <citation type="journal article" date="2020" name="Int. J. Syst. Evol. Microbiol.">
        <title>Pseudomonas kitaguniensis sp. nov., a pathogen causing bacterial rot of Welsh onion in Japan.</title>
        <authorList>
            <person name="Sawada H."/>
            <person name="Fujikawa T."/>
            <person name="Nishiwaki Y."/>
            <person name="Horita H."/>
        </authorList>
    </citation>
    <scope>NUCLEOTIDE SEQUENCE [LARGE SCALE GENOMIC DNA]</scope>
    <source>
        <strain evidence="1 2">MAFF 212408</strain>
    </source>
</reference>
<accession>A0A5N7KML3</accession>
<organism evidence="1 2">
    <name type="scientific">Pseudomonas kitaguniensis</name>
    <dbReference type="NCBI Taxonomy" id="2607908"/>
    <lineage>
        <taxon>Bacteria</taxon>
        <taxon>Pseudomonadati</taxon>
        <taxon>Pseudomonadota</taxon>
        <taxon>Gammaproteobacteria</taxon>
        <taxon>Pseudomonadales</taxon>
        <taxon>Pseudomonadaceae</taxon>
        <taxon>Pseudomonas</taxon>
    </lineage>
</organism>
<proteinExistence type="predicted"/>
<reference evidence="1 2" key="2">
    <citation type="journal article" date="2023" name="Plant Pathol.">
        <title>Dismantling and reorganizing Pseudomonas marginalis sensu#lato.</title>
        <authorList>
            <person name="Sawada H."/>
            <person name="Fujikawa T."/>
            <person name="Satou M."/>
        </authorList>
    </citation>
    <scope>NUCLEOTIDE SEQUENCE [LARGE SCALE GENOMIC DNA]</scope>
    <source>
        <strain evidence="1 2">MAFF 212408</strain>
    </source>
</reference>
<name>A0A5N7KML3_9PSED</name>